<keyword evidence="2" id="KW-0650">Protein phosphatase inhibitor</keyword>
<dbReference type="Pfam" id="PF04979">
    <property type="entry name" value="IPP-2"/>
    <property type="match status" value="1"/>
</dbReference>
<reference evidence="4" key="2">
    <citation type="submission" date="2025-08" db="UniProtKB">
        <authorList>
            <consortium name="Ensembl"/>
        </authorList>
    </citation>
    <scope>IDENTIFICATION</scope>
    <source>
        <strain evidence="4">Thorbecke</strain>
    </source>
</reference>
<comment type="similarity">
    <text evidence="1">Belongs to the protein phosphatase inhibitor 2 family.</text>
</comment>
<dbReference type="Proteomes" id="UP000001811">
    <property type="component" value="Chromosome 19"/>
</dbReference>
<dbReference type="PANTHER" id="PTHR12398">
    <property type="entry name" value="PROTEIN PHOSPHATASE INHIBITOR"/>
    <property type="match status" value="1"/>
</dbReference>
<dbReference type="GeneTree" id="ENSGT00940000163910"/>
<dbReference type="Ensembl" id="ENSOCUT00000051963.1">
    <property type="protein sequence ID" value="ENSOCUP00000031573.1"/>
    <property type="gene ID" value="ENSOCUG00000032904.1"/>
</dbReference>
<dbReference type="Gene3D" id="6.10.250.1050">
    <property type="match status" value="1"/>
</dbReference>
<dbReference type="GO" id="GO:0004864">
    <property type="term" value="F:protein phosphatase inhibitor activity"/>
    <property type="evidence" value="ECO:0007669"/>
    <property type="project" value="UniProtKB-KW"/>
</dbReference>
<evidence type="ECO:0000313" key="4">
    <source>
        <dbReference type="Ensembl" id="ENSOCUP00000031573.1"/>
    </source>
</evidence>
<keyword evidence="5" id="KW-1185">Reference proteome</keyword>
<feature type="compositionally biased region" description="Gly residues" evidence="3">
    <location>
        <begin position="440"/>
        <end position="449"/>
    </location>
</feature>
<feature type="compositionally biased region" description="Basic and acidic residues" evidence="3">
    <location>
        <begin position="310"/>
        <end position="336"/>
    </location>
</feature>
<dbReference type="InterPro" id="IPR007062">
    <property type="entry name" value="PPI-2"/>
</dbReference>
<dbReference type="PANTHER" id="PTHR12398:SF8">
    <property type="entry name" value="RIKEN CDNA 2810408A11 GENE"/>
    <property type="match status" value="1"/>
</dbReference>
<reference evidence="4 5" key="1">
    <citation type="journal article" date="2011" name="Nature">
        <title>A high-resolution map of human evolutionary constraint using 29 mammals.</title>
        <authorList>
            <person name="Lindblad-Toh K."/>
            <person name="Garber M."/>
            <person name="Zuk O."/>
            <person name="Lin M.F."/>
            <person name="Parker B.J."/>
            <person name="Washietl S."/>
            <person name="Kheradpour P."/>
            <person name="Ernst J."/>
            <person name="Jordan G."/>
            <person name="Mauceli E."/>
            <person name="Ward L.D."/>
            <person name="Lowe C.B."/>
            <person name="Holloway A.K."/>
            <person name="Clamp M."/>
            <person name="Gnerre S."/>
            <person name="Alfoldi J."/>
            <person name="Beal K."/>
            <person name="Chang J."/>
            <person name="Clawson H."/>
            <person name="Cuff J."/>
            <person name="Di Palma F."/>
            <person name="Fitzgerald S."/>
            <person name="Flicek P."/>
            <person name="Guttman M."/>
            <person name="Hubisz M.J."/>
            <person name="Jaffe D.B."/>
            <person name="Jungreis I."/>
            <person name="Kent W.J."/>
            <person name="Kostka D."/>
            <person name="Lara M."/>
            <person name="Martins A.L."/>
            <person name="Massingham T."/>
            <person name="Moltke I."/>
            <person name="Raney B.J."/>
            <person name="Rasmussen M.D."/>
            <person name="Robinson J."/>
            <person name="Stark A."/>
            <person name="Vilella A.J."/>
            <person name="Wen J."/>
            <person name="Xie X."/>
            <person name="Zody M.C."/>
            <person name="Baldwin J."/>
            <person name="Bloom T."/>
            <person name="Chin C.W."/>
            <person name="Heiman D."/>
            <person name="Nicol R."/>
            <person name="Nusbaum C."/>
            <person name="Young S."/>
            <person name="Wilkinson J."/>
            <person name="Worley K.C."/>
            <person name="Kovar C.L."/>
            <person name="Muzny D.M."/>
            <person name="Gibbs R.A."/>
            <person name="Cree A."/>
            <person name="Dihn H.H."/>
            <person name="Fowler G."/>
            <person name="Jhangiani S."/>
            <person name="Joshi V."/>
            <person name="Lee S."/>
            <person name="Lewis L.R."/>
            <person name="Nazareth L.V."/>
            <person name="Okwuonu G."/>
            <person name="Santibanez J."/>
            <person name="Warren W.C."/>
            <person name="Mardis E.R."/>
            <person name="Weinstock G.M."/>
            <person name="Wilson R.K."/>
            <person name="Delehaunty K."/>
            <person name="Dooling D."/>
            <person name="Fronik C."/>
            <person name="Fulton L."/>
            <person name="Fulton B."/>
            <person name="Graves T."/>
            <person name="Minx P."/>
            <person name="Sodergren E."/>
            <person name="Birney E."/>
            <person name="Margulies E.H."/>
            <person name="Herrero J."/>
            <person name="Green E.D."/>
            <person name="Haussler D."/>
            <person name="Siepel A."/>
            <person name="Goldman N."/>
            <person name="Pollard K.S."/>
            <person name="Pedersen J.S."/>
            <person name="Lander E.S."/>
            <person name="Kellis M."/>
        </authorList>
    </citation>
    <scope>NUCLEOTIDE SEQUENCE [LARGE SCALE GENOMIC DNA]</scope>
    <source>
        <strain evidence="4 5">Thorbecke inbred</strain>
    </source>
</reference>
<feature type="compositionally biased region" description="Polar residues" evidence="3">
    <location>
        <begin position="283"/>
        <end position="292"/>
    </location>
</feature>
<evidence type="ECO:0000256" key="3">
    <source>
        <dbReference type="SAM" id="MobiDB-lite"/>
    </source>
</evidence>
<dbReference type="EMBL" id="AAGW02049588">
    <property type="status" value="NOT_ANNOTATED_CDS"/>
    <property type="molecule type" value="Genomic_DNA"/>
</dbReference>
<feature type="region of interest" description="Disordered" evidence="3">
    <location>
        <begin position="242"/>
        <end position="449"/>
    </location>
</feature>
<evidence type="ECO:0000313" key="5">
    <source>
        <dbReference type="Proteomes" id="UP000001811"/>
    </source>
</evidence>
<dbReference type="STRING" id="9986.ENSOCUP00000031573"/>
<reference evidence="4" key="3">
    <citation type="submission" date="2025-09" db="UniProtKB">
        <authorList>
            <consortium name="Ensembl"/>
        </authorList>
    </citation>
    <scope>IDENTIFICATION</scope>
    <source>
        <strain evidence="4">Thorbecke</strain>
    </source>
</reference>
<accession>A0A5F9CDB9</accession>
<feature type="compositionally biased region" description="Basic and acidic residues" evidence="3">
    <location>
        <begin position="152"/>
        <end position="169"/>
    </location>
</feature>
<feature type="region of interest" description="Disordered" evidence="3">
    <location>
        <begin position="79"/>
        <end position="134"/>
    </location>
</feature>
<feature type="compositionally biased region" description="Polar residues" evidence="3">
    <location>
        <begin position="373"/>
        <end position="382"/>
    </location>
</feature>
<name>A0A5F9CDB9_RABIT</name>
<dbReference type="AlphaFoldDB" id="A0A5F9CDB9"/>
<evidence type="ECO:0000256" key="1">
    <source>
        <dbReference type="ARBA" id="ARBA00005472"/>
    </source>
</evidence>
<dbReference type="InParanoid" id="A0A5F9CDB9"/>
<dbReference type="Bgee" id="ENSOCUG00000032904">
    <property type="expression patterns" value="Expressed in testis and 14 other cell types or tissues"/>
</dbReference>
<protein>
    <submittedName>
        <fullName evidence="4">Uncharacterized protein</fullName>
    </submittedName>
</protein>
<proteinExistence type="inferred from homology"/>
<evidence type="ECO:0000256" key="2">
    <source>
        <dbReference type="ARBA" id="ARBA00023272"/>
    </source>
</evidence>
<sequence length="449" mass="48276">MEKQEPWGAASRFDGGSPGRATKAGPEGVRGAEAGPRHPQFPGSSAIHSPDSRRAPAGVGLGTPGRKCGTCVAGYSTPYPGSSVPHSGAHGSECGSCHGATCLQSKDSGVDQPRGILKTGPELSRSPSAEKKAQRWDEMNILATYHPTDKDYGFMKVDEPSTPYHRKDSDEELAAGSSPKVSPELLQERFATMDNFLPKVLQYGDNRSSEPADSFAKTYSSDFGKQRKTHYDEGKFFKSQKTVLEDKDGRGRGANISSGGQHVLRDPEPRPVERDWEGGLSSGVKNYSSCGNRSVPASGPVTMEQGMGPRRKEYFSKGRYLRSDSHPELDTEDTRQHSSTGLTWVMESPISTEVRCLDPKRGSLRDHNKPSEDSLTMTSSQPGTTVSSQDSGSQVSSWYQWPVAKELDPQGPGSSKKEHGGKPNAPGQSGHKCEPRQRQGGAGPGEKGA</sequence>
<feature type="region of interest" description="Disordered" evidence="3">
    <location>
        <begin position="152"/>
        <end position="182"/>
    </location>
</feature>
<feature type="compositionally biased region" description="Basic and acidic residues" evidence="3">
    <location>
        <begin position="355"/>
        <end position="372"/>
    </location>
</feature>
<feature type="region of interest" description="Disordered" evidence="3">
    <location>
        <begin position="1"/>
        <end position="65"/>
    </location>
</feature>
<organism evidence="4 5">
    <name type="scientific">Oryctolagus cuniculus</name>
    <name type="common">Rabbit</name>
    <dbReference type="NCBI Taxonomy" id="9986"/>
    <lineage>
        <taxon>Eukaryota</taxon>
        <taxon>Metazoa</taxon>
        <taxon>Chordata</taxon>
        <taxon>Craniata</taxon>
        <taxon>Vertebrata</taxon>
        <taxon>Euteleostomi</taxon>
        <taxon>Mammalia</taxon>
        <taxon>Eutheria</taxon>
        <taxon>Euarchontoglires</taxon>
        <taxon>Glires</taxon>
        <taxon>Lagomorpha</taxon>
        <taxon>Leporidae</taxon>
        <taxon>Oryctolagus</taxon>
    </lineage>
</organism>
<feature type="compositionally biased region" description="Basic and acidic residues" evidence="3">
    <location>
        <begin position="263"/>
        <end position="277"/>
    </location>
</feature>
<dbReference type="GO" id="GO:0009966">
    <property type="term" value="P:regulation of signal transduction"/>
    <property type="evidence" value="ECO:0007669"/>
    <property type="project" value="InterPro"/>
</dbReference>
<feature type="compositionally biased region" description="Low complexity" evidence="3">
    <location>
        <begin position="383"/>
        <end position="397"/>
    </location>
</feature>